<accession>A0ACC1IV32</accession>
<gene>
    <name evidence="1" type="ORF">LPJ66_000792</name>
</gene>
<keyword evidence="2" id="KW-1185">Reference proteome</keyword>
<evidence type="ECO:0000313" key="2">
    <source>
        <dbReference type="Proteomes" id="UP001150581"/>
    </source>
</evidence>
<proteinExistence type="predicted"/>
<comment type="caution">
    <text evidence="1">The sequence shown here is derived from an EMBL/GenBank/DDBJ whole genome shotgun (WGS) entry which is preliminary data.</text>
</comment>
<dbReference type="EMBL" id="JANBPG010000028">
    <property type="protein sequence ID" value="KAJ1901423.1"/>
    <property type="molecule type" value="Genomic_DNA"/>
</dbReference>
<reference evidence="1" key="1">
    <citation type="submission" date="2022-07" db="EMBL/GenBank/DDBJ databases">
        <title>Phylogenomic reconstructions and comparative analyses of Kickxellomycotina fungi.</title>
        <authorList>
            <person name="Reynolds N.K."/>
            <person name="Stajich J.E."/>
            <person name="Barry K."/>
            <person name="Grigoriev I.V."/>
            <person name="Crous P."/>
            <person name="Smith M.E."/>
        </authorList>
    </citation>
    <scope>NUCLEOTIDE SEQUENCE</scope>
    <source>
        <strain evidence="1">Benny 63K</strain>
    </source>
</reference>
<evidence type="ECO:0000313" key="1">
    <source>
        <dbReference type="EMBL" id="KAJ1901423.1"/>
    </source>
</evidence>
<sequence>MEEEGPAFISFSGLPDENVYEFVDNVDALRKHFKWSSQITFCYARTMLKGTARKMTQGNKGSTPDQAKAGKSLGDEAIDPNSWGNLKSSLMFEFSDEFTQDRLLVQLLSIRQQTGESGSEYAQRFIGLISDLVATQSFDSSMLAMLFTNGLRSEKLRWDLLMRRISSVDRAVGYVAPDQLYRAAKLVPLLSPVDMRPPTVESMGDLSPASEASTFTAPNYIAEADALSTREVYGSSALEPGATANGASFSLDDDDDEEDEQAVGGYWTPPRLPDSQQRRLHRQSTSALPLPRQLTVPNMAMASRAYELSEHRSLSRASVASIGSTAGSISGDVEDPKTANELNSLAEQLESLSMMLREKSDERRRRPRLCYRCRQKGHVASDCSLPASTIVPNQQAREKLAMSPPSPLVSQQPAKPPMSASGNKTVSSGRNMQRKPLVRSNTMSLTPESLLWQASSVTVFNAIVENSRASNLQQPSSPMGGRRYTQSWGRNGGQQSLASKQQ</sequence>
<dbReference type="Proteomes" id="UP001150581">
    <property type="component" value="Unassembled WGS sequence"/>
</dbReference>
<name>A0ACC1IV32_9FUNG</name>
<protein>
    <submittedName>
        <fullName evidence="1">Uncharacterized protein</fullName>
    </submittedName>
</protein>
<organism evidence="1 2">
    <name type="scientific">Kickxella alabastrina</name>
    <dbReference type="NCBI Taxonomy" id="61397"/>
    <lineage>
        <taxon>Eukaryota</taxon>
        <taxon>Fungi</taxon>
        <taxon>Fungi incertae sedis</taxon>
        <taxon>Zoopagomycota</taxon>
        <taxon>Kickxellomycotina</taxon>
        <taxon>Kickxellomycetes</taxon>
        <taxon>Kickxellales</taxon>
        <taxon>Kickxellaceae</taxon>
        <taxon>Kickxella</taxon>
    </lineage>
</organism>